<accession>A0AAN7AIP3</accession>
<gene>
    <name evidence="2" type="ORF">QBC35DRAFT_495753</name>
</gene>
<organism evidence="2 3">
    <name type="scientific">Podospora australis</name>
    <dbReference type="NCBI Taxonomy" id="1536484"/>
    <lineage>
        <taxon>Eukaryota</taxon>
        <taxon>Fungi</taxon>
        <taxon>Dikarya</taxon>
        <taxon>Ascomycota</taxon>
        <taxon>Pezizomycotina</taxon>
        <taxon>Sordariomycetes</taxon>
        <taxon>Sordariomycetidae</taxon>
        <taxon>Sordariales</taxon>
        <taxon>Podosporaceae</taxon>
        <taxon>Podospora</taxon>
    </lineage>
</organism>
<dbReference type="EMBL" id="MU864385">
    <property type="protein sequence ID" value="KAK4188693.1"/>
    <property type="molecule type" value="Genomic_DNA"/>
</dbReference>
<evidence type="ECO:0000313" key="2">
    <source>
        <dbReference type="EMBL" id="KAK4188693.1"/>
    </source>
</evidence>
<proteinExistence type="predicted"/>
<evidence type="ECO:0000256" key="1">
    <source>
        <dbReference type="SAM" id="Phobius"/>
    </source>
</evidence>
<evidence type="ECO:0000313" key="3">
    <source>
        <dbReference type="Proteomes" id="UP001302126"/>
    </source>
</evidence>
<keyword evidence="1" id="KW-0472">Membrane</keyword>
<dbReference type="Proteomes" id="UP001302126">
    <property type="component" value="Unassembled WGS sequence"/>
</dbReference>
<keyword evidence="1" id="KW-0812">Transmembrane</keyword>
<dbReference type="AlphaFoldDB" id="A0AAN7AIP3"/>
<keyword evidence="1" id="KW-1133">Transmembrane helix</keyword>
<keyword evidence="3" id="KW-1185">Reference proteome</keyword>
<reference evidence="2" key="2">
    <citation type="submission" date="2023-05" db="EMBL/GenBank/DDBJ databases">
        <authorList>
            <consortium name="Lawrence Berkeley National Laboratory"/>
            <person name="Steindorff A."/>
            <person name="Hensen N."/>
            <person name="Bonometti L."/>
            <person name="Westerberg I."/>
            <person name="Brannstrom I.O."/>
            <person name="Guillou S."/>
            <person name="Cros-Aarteil S."/>
            <person name="Calhoun S."/>
            <person name="Haridas S."/>
            <person name="Kuo A."/>
            <person name="Mondo S."/>
            <person name="Pangilinan J."/>
            <person name="Riley R."/>
            <person name="Labutti K."/>
            <person name="Andreopoulos B."/>
            <person name="Lipzen A."/>
            <person name="Chen C."/>
            <person name="Yanf M."/>
            <person name="Daum C."/>
            <person name="Ng V."/>
            <person name="Clum A."/>
            <person name="Ohm R."/>
            <person name="Martin F."/>
            <person name="Silar P."/>
            <person name="Natvig D."/>
            <person name="Lalanne C."/>
            <person name="Gautier V."/>
            <person name="Ament-Velasquez S.L."/>
            <person name="Kruys A."/>
            <person name="Hutchinson M.I."/>
            <person name="Powell A.J."/>
            <person name="Barry K."/>
            <person name="Miller A.N."/>
            <person name="Grigoriev I.V."/>
            <person name="Debuchy R."/>
            <person name="Gladieux P."/>
            <person name="Thoren M.H."/>
            <person name="Johannesson H."/>
        </authorList>
    </citation>
    <scope>NUCLEOTIDE SEQUENCE</scope>
    <source>
        <strain evidence="2">PSN309</strain>
    </source>
</reference>
<sequence>MRTVFHRSMCVFLFSFSLLAPFLPLTPPFWGRKKKKKGFMPVISVIPSIPWPLYFLILFYFTSLG</sequence>
<feature type="transmembrane region" description="Helical" evidence="1">
    <location>
        <begin position="40"/>
        <end position="61"/>
    </location>
</feature>
<reference evidence="2" key="1">
    <citation type="journal article" date="2023" name="Mol. Phylogenet. Evol.">
        <title>Genome-scale phylogeny and comparative genomics of the fungal order Sordariales.</title>
        <authorList>
            <person name="Hensen N."/>
            <person name="Bonometti L."/>
            <person name="Westerberg I."/>
            <person name="Brannstrom I.O."/>
            <person name="Guillou S."/>
            <person name="Cros-Aarteil S."/>
            <person name="Calhoun S."/>
            <person name="Haridas S."/>
            <person name="Kuo A."/>
            <person name="Mondo S."/>
            <person name="Pangilinan J."/>
            <person name="Riley R."/>
            <person name="LaButti K."/>
            <person name="Andreopoulos B."/>
            <person name="Lipzen A."/>
            <person name="Chen C."/>
            <person name="Yan M."/>
            <person name="Daum C."/>
            <person name="Ng V."/>
            <person name="Clum A."/>
            <person name="Steindorff A."/>
            <person name="Ohm R.A."/>
            <person name="Martin F."/>
            <person name="Silar P."/>
            <person name="Natvig D.O."/>
            <person name="Lalanne C."/>
            <person name="Gautier V."/>
            <person name="Ament-Velasquez S.L."/>
            <person name="Kruys A."/>
            <person name="Hutchinson M.I."/>
            <person name="Powell A.J."/>
            <person name="Barry K."/>
            <person name="Miller A.N."/>
            <person name="Grigoriev I.V."/>
            <person name="Debuchy R."/>
            <person name="Gladieux P."/>
            <person name="Hiltunen Thoren M."/>
            <person name="Johannesson H."/>
        </authorList>
    </citation>
    <scope>NUCLEOTIDE SEQUENCE</scope>
    <source>
        <strain evidence="2">PSN309</strain>
    </source>
</reference>
<comment type="caution">
    <text evidence="2">The sequence shown here is derived from an EMBL/GenBank/DDBJ whole genome shotgun (WGS) entry which is preliminary data.</text>
</comment>
<protein>
    <submittedName>
        <fullName evidence="2">Uncharacterized protein</fullName>
    </submittedName>
</protein>
<name>A0AAN7AIP3_9PEZI</name>